<dbReference type="AlphaFoldDB" id="A0AAW1G4D8"/>
<feature type="transmembrane region" description="Helical" evidence="2">
    <location>
        <begin position="64"/>
        <end position="88"/>
    </location>
</feature>
<proteinExistence type="predicted"/>
<keyword evidence="4" id="KW-1185">Reference proteome</keyword>
<keyword evidence="2" id="KW-1133">Transmembrane helix</keyword>
<feature type="compositionally biased region" description="Polar residues" evidence="1">
    <location>
        <begin position="270"/>
        <end position="281"/>
    </location>
</feature>
<keyword evidence="2" id="KW-0472">Membrane</keyword>
<evidence type="ECO:0000313" key="3">
    <source>
        <dbReference type="EMBL" id="KAK9541218.1"/>
    </source>
</evidence>
<dbReference type="PANTHER" id="PTHR36464:SF1">
    <property type="entry name" value="PROTEIN BEAN1"/>
    <property type="match status" value="1"/>
</dbReference>
<protein>
    <recommendedName>
        <fullName evidence="5">Brain expressed, associated with NEDD4, 1</fullName>
    </recommendedName>
</protein>
<reference evidence="3 4" key="1">
    <citation type="journal article" date="2024" name="Genome Biol. Evol.">
        <title>Chromosome-level genome assembly of the viviparous eelpout Zoarces viviparus.</title>
        <authorList>
            <person name="Fuhrmann N."/>
            <person name="Brasseur M.V."/>
            <person name="Bakowski C.E."/>
            <person name="Podsiadlowski L."/>
            <person name="Prost S."/>
            <person name="Krehenwinkel H."/>
            <person name="Mayer C."/>
        </authorList>
    </citation>
    <scope>NUCLEOTIDE SEQUENCE [LARGE SCALE GENOMIC DNA]</scope>
    <source>
        <strain evidence="3">NO-MEL_2022_Ind0_liver</strain>
    </source>
</reference>
<accession>A0AAW1G4D8</accession>
<dbReference type="PANTHER" id="PTHR36464">
    <property type="entry name" value="PROTEIN BEAN1"/>
    <property type="match status" value="1"/>
</dbReference>
<feature type="region of interest" description="Disordered" evidence="1">
    <location>
        <begin position="148"/>
        <end position="202"/>
    </location>
</feature>
<evidence type="ECO:0000313" key="4">
    <source>
        <dbReference type="Proteomes" id="UP001488805"/>
    </source>
</evidence>
<gene>
    <name evidence="3" type="ORF">VZT92_001279</name>
</gene>
<organism evidence="3 4">
    <name type="scientific">Zoarces viviparus</name>
    <name type="common">Viviparous eelpout</name>
    <name type="synonym">Blennius viviparus</name>
    <dbReference type="NCBI Taxonomy" id="48416"/>
    <lineage>
        <taxon>Eukaryota</taxon>
        <taxon>Metazoa</taxon>
        <taxon>Chordata</taxon>
        <taxon>Craniata</taxon>
        <taxon>Vertebrata</taxon>
        <taxon>Euteleostomi</taxon>
        <taxon>Actinopterygii</taxon>
        <taxon>Neopterygii</taxon>
        <taxon>Teleostei</taxon>
        <taxon>Neoteleostei</taxon>
        <taxon>Acanthomorphata</taxon>
        <taxon>Eupercaria</taxon>
        <taxon>Perciformes</taxon>
        <taxon>Cottioidei</taxon>
        <taxon>Zoarcales</taxon>
        <taxon>Zoarcidae</taxon>
        <taxon>Zoarcinae</taxon>
        <taxon>Zoarces</taxon>
    </lineage>
</organism>
<dbReference type="EMBL" id="JBCEZU010000002">
    <property type="protein sequence ID" value="KAK9541218.1"/>
    <property type="molecule type" value="Genomic_DNA"/>
</dbReference>
<feature type="region of interest" description="Disordered" evidence="1">
    <location>
        <begin position="255"/>
        <end position="281"/>
    </location>
</feature>
<dbReference type="Proteomes" id="UP001488805">
    <property type="component" value="Unassembled WGS sequence"/>
</dbReference>
<sequence length="281" mass="30733">MPNETFPTEDIRLMLVAFWSGRKKGLKRGQVSCCDLLRVSSNQSHGEYPDCRGERESGGEASLLVSPLVVAGIVIGLVLFLSCITIIVGSLRKDSRLRNPHLRASYGLDGFSYGGSVGELRSTCLEDFPPGLDFDSYRETLSQVNNLYPDSPPRYDECVGSGSPQIYIPSDDPPPYSLLDPCQRGAEQEEQPDYTGQDPSPYYGEASAGAAWFSPSHYPLGLRQHQHVASISFPLEAAPPYELVLAEQGQRLPLGPCDLYKHPSERGDDGNSQQPGANQIL</sequence>
<name>A0AAW1G4D8_ZOAVI</name>
<dbReference type="InterPro" id="IPR039352">
    <property type="entry name" value="BEAN1"/>
</dbReference>
<comment type="caution">
    <text evidence="3">The sequence shown here is derived from an EMBL/GenBank/DDBJ whole genome shotgun (WGS) entry which is preliminary data.</text>
</comment>
<keyword evidence="2" id="KW-0812">Transmembrane</keyword>
<evidence type="ECO:0000256" key="1">
    <source>
        <dbReference type="SAM" id="MobiDB-lite"/>
    </source>
</evidence>
<evidence type="ECO:0000256" key="2">
    <source>
        <dbReference type="SAM" id="Phobius"/>
    </source>
</evidence>
<feature type="compositionally biased region" description="Basic and acidic residues" evidence="1">
    <location>
        <begin position="259"/>
        <end position="269"/>
    </location>
</feature>
<evidence type="ECO:0008006" key="5">
    <source>
        <dbReference type="Google" id="ProtNLM"/>
    </source>
</evidence>